<evidence type="ECO:0000259" key="3">
    <source>
        <dbReference type="PROSITE" id="PS50853"/>
    </source>
</evidence>
<evidence type="ECO:0000313" key="6">
    <source>
        <dbReference type="Proteomes" id="UP000253034"/>
    </source>
</evidence>
<dbReference type="SMART" id="SM00635">
    <property type="entry name" value="BID_2"/>
    <property type="match status" value="2"/>
</dbReference>
<dbReference type="RefSeq" id="WP_114296999.1">
    <property type="nucleotide sequence ID" value="NZ_QPJT01000006.1"/>
</dbReference>
<dbReference type="OrthoDB" id="1089471at2"/>
<feature type="domain" description="SLH" evidence="4">
    <location>
        <begin position="1960"/>
        <end position="2014"/>
    </location>
</feature>
<proteinExistence type="predicted"/>
<protein>
    <submittedName>
        <fullName evidence="5">Endo-beta-N-acetylglucosaminidase D</fullName>
    </submittedName>
</protein>
<dbReference type="Pfam" id="PF02368">
    <property type="entry name" value="Big_2"/>
    <property type="match status" value="2"/>
</dbReference>
<dbReference type="SMART" id="SM00060">
    <property type="entry name" value="FN3"/>
    <property type="match status" value="3"/>
</dbReference>
<evidence type="ECO:0000313" key="5">
    <source>
        <dbReference type="EMBL" id="RCX17845.1"/>
    </source>
</evidence>
<comment type="caution">
    <text evidence="5">The sequence shown here is derived from an EMBL/GenBank/DDBJ whole genome shotgun (WGS) entry which is preliminary data.</text>
</comment>
<keyword evidence="1" id="KW-0677">Repeat</keyword>
<dbReference type="GO" id="GO:0033925">
    <property type="term" value="F:mannosyl-glycoprotein endo-beta-N-acetylglucosaminidase activity"/>
    <property type="evidence" value="ECO:0007669"/>
    <property type="project" value="InterPro"/>
</dbReference>
<reference evidence="5 6" key="1">
    <citation type="submission" date="2018-07" db="EMBL/GenBank/DDBJ databases">
        <title>Genomic Encyclopedia of Type Strains, Phase IV (KMG-IV): sequencing the most valuable type-strain genomes for metagenomic binning, comparative biology and taxonomic classification.</title>
        <authorList>
            <person name="Goeker M."/>
        </authorList>
    </citation>
    <scope>NUCLEOTIDE SEQUENCE [LARGE SCALE GENOMIC DNA]</scope>
    <source>
        <strain evidence="5 6">DSM 27016</strain>
    </source>
</reference>
<dbReference type="InterPro" id="IPR005201">
    <property type="entry name" value="TIM_ENGase"/>
</dbReference>
<dbReference type="SUPFAM" id="SSF49373">
    <property type="entry name" value="Invasin/intimin cell-adhesion fragments"/>
    <property type="match status" value="2"/>
</dbReference>
<feature type="domain" description="SLH" evidence="4">
    <location>
        <begin position="1834"/>
        <end position="1896"/>
    </location>
</feature>
<keyword evidence="6" id="KW-1185">Reference proteome</keyword>
<sequence length="2014" mass="217795">MSGKLIKRGSFKKALAFVLTVALVSQSLVMLVVAGDTWPFKGESAHGVNQPSVHGYTSGQILDWSPETDPGAEMLRSFIPLQQRINAFAQTQANPNLDPKVKMFNLAGDYGNAFIENAAYTNKFAQYHFNFWQYVDYYSYWHGTATAYTPPQYYDDLAQSNWQQKWFEFGCLNIPNPTYTDAAHKNGVLSLACVFFSNNDRGQQTYKQMIVKDENGKFPVAEKMVEMAHYFGYDGYFFNQEEVGPNIQTQDIPDYIAFLKVFQKEGLYVQWYDSVNTGTGSNSFARTFADSNISWLYDRAANEPVTNSFFFDYGVGSALINSSNSYLNALNSNYGTNYNIFDVGFAGLEGGRDRFKSVQGSALNSKLNGSGLPDTSIAVLGTDFVHAGLDEDMGLSWPVSHRSENDYQWMTTVRDRLWWSGPNQDPKNTAKAATNGFGDVYADNRYWPGIASVISERSVIEGTNFFTNFNTGHGLSYYVNGSVSNNDEWSNMSLQDIPVTWQWWQETTGNKLEADFDYGEKYSMTGNTNNRFAYQKIGGYNGGSSLVVNGNLNAEDFLRLYKTEISINANSKLSITYNKPSDGDASTMSVGLIFKDAPDTVVKVPVADSGNKTAGWISKQLDLSAYAGRTAAVMGLVFDNGGAAIDGYQMNIGQIRVYDGSAAEPSAPSGLEITDIFVNTGEMNIKWDMDTDYSKVKQYNVYVNDIYVGGKYDGVLYIKKLPAASGTVKVVPVGADGVEGEAASVPFDLGKAGSNINVESKEDGNFNVSWTNPVNASGDITVKVRSLNLKPEAVISKETTVPSGSVSAAFTDMPVNGDDYIVQIAVGSNPPVSVSGNFIDKVCEPYAEEWSWNGNTLNLPMPNTRDWRYMYVYEDGNPKQFATTYSVGNKPMIIRGRSTKSCLKFTSSAETMYVVMEDYEGNKSERIYLRQVQITLPDVTTGEASDITAEGAVIHGNITSDGNDTISERGFVYSQNNDPTEANGTVIKSAGVQDSFSASITGLEMGTAYYYRAYAVNSEGIAYGEVKSFNTLTGEETIPQVATGGAENITYDSAALSAEVTSDGGSMVTERGFIYSQNASPSEENGTLVKEGSGSGSYKANITGLSSQTKYYYRAYAANSEGTAYGEIKNFITRTESVKEVMKVDLESYFNRDGFSYDSNREDGNFDGGNYPWYFCYSADLVEESGITSYNGIDFQWGSFTDGDNNVIDCTGQDIDFDEGSYASIMLLGSTTDGNKTGTFTINYSESDGSEVSVAMNDWCTSGQDTVLAMTHRHRCTNEDDNTPCGIFAYYLTPERGTTVTGLTLPDNTNIKIMSISLMREINTPTVITGSASEITQNSAEISGQVESDGGSTVTQRGFVYSTDNDPTEEDSKIAVEGGDDSFSTSIEGLESGTTYYYRAYATNSVGTFYGDIKDFTTLAGTVAVESVSLEHNTLTLEPGQAGQLTAEVLPEDASNKNVVWQVVNESAAGVVTVSGGLVTAVKEGTATVRASSAEDASKYAECAVTVNAGADPVIPVEQVSLNKTTVSLQTGASEQLTAAVLPEDASNKNVVWQVLNESTAGVVTVSGGLVTAAKAGTATVRASSAEDASKYAECSVTVTEPSYTPPSNPHSSSSESTPLPKPQVQANQDGTATIVIAPVLDGNKNAKASIGADVIKKAVEMAKEDSGNKKTVMVSLPEVKNARQYSVELPVSVLSSAVNDKAIIIDTASGSVALPGNMLYSSKEIKDRITVSIGKADKEGFGEGVKHLVGDRPSVEVKLQAGAKEVQWNGGSVTMSLAYRPSDKELSSQENIVVLRIDQNGSSVPVPSSRFNPVTGKVVFTTDTPGKYAVAYVSKTFDDAGQFKWAQKQIEVLASKGVIDTDRTEYEPAEDMTRGEFIGMLVRALGLYAKADQNFNDVGEDYKYSREIATAKALGIATGGGTDKFSPDKEISRQDIMVLADRALQISGRSYDTAETDELQKFNDEKEIASYARQSIANLVKAGIVKGGGKGISPKGNITRASAAVMIYNLISK</sequence>
<evidence type="ECO:0000256" key="2">
    <source>
        <dbReference type="SAM" id="MobiDB-lite"/>
    </source>
</evidence>
<organism evidence="5 6">
    <name type="scientific">Anaerobacterium chartisolvens</name>
    <dbReference type="NCBI Taxonomy" id="1297424"/>
    <lineage>
        <taxon>Bacteria</taxon>
        <taxon>Bacillati</taxon>
        <taxon>Bacillota</taxon>
        <taxon>Clostridia</taxon>
        <taxon>Eubacteriales</taxon>
        <taxon>Oscillospiraceae</taxon>
        <taxon>Anaerobacterium</taxon>
    </lineage>
</organism>
<dbReference type="GO" id="GO:0005829">
    <property type="term" value="C:cytosol"/>
    <property type="evidence" value="ECO:0007669"/>
    <property type="project" value="UniProtKB-SubCell"/>
</dbReference>
<dbReference type="Gene3D" id="3.20.20.80">
    <property type="entry name" value="Glycosidases"/>
    <property type="match status" value="1"/>
</dbReference>
<evidence type="ECO:0000256" key="1">
    <source>
        <dbReference type="ARBA" id="ARBA00022737"/>
    </source>
</evidence>
<dbReference type="PROSITE" id="PS51272">
    <property type="entry name" value="SLH"/>
    <property type="match status" value="3"/>
</dbReference>
<dbReference type="Pfam" id="PF03644">
    <property type="entry name" value="Glyco_hydro_85"/>
    <property type="match status" value="1"/>
</dbReference>
<dbReference type="InterPro" id="IPR001119">
    <property type="entry name" value="SLH_dom"/>
</dbReference>
<accession>A0A369B941</accession>
<dbReference type="PROSITE" id="PS50853">
    <property type="entry name" value="FN3"/>
    <property type="match status" value="1"/>
</dbReference>
<dbReference type="PANTHER" id="PTHR13246">
    <property type="entry name" value="ENDO BETA N-ACETYLGLUCOSAMINIDASE"/>
    <property type="match status" value="1"/>
</dbReference>
<evidence type="ECO:0000259" key="4">
    <source>
        <dbReference type="PROSITE" id="PS51272"/>
    </source>
</evidence>
<dbReference type="Gene3D" id="2.60.40.1080">
    <property type="match status" value="2"/>
</dbReference>
<feature type="domain" description="SLH" evidence="4">
    <location>
        <begin position="1897"/>
        <end position="1955"/>
    </location>
</feature>
<dbReference type="Proteomes" id="UP000253034">
    <property type="component" value="Unassembled WGS sequence"/>
</dbReference>
<dbReference type="SUPFAM" id="SSF49265">
    <property type="entry name" value="Fibronectin type III"/>
    <property type="match status" value="1"/>
</dbReference>
<dbReference type="Pfam" id="PF00395">
    <property type="entry name" value="SLH"/>
    <property type="match status" value="3"/>
</dbReference>
<dbReference type="Gene3D" id="2.60.120.260">
    <property type="entry name" value="Galactose-binding domain-like"/>
    <property type="match status" value="1"/>
</dbReference>
<dbReference type="InterPro" id="IPR013783">
    <property type="entry name" value="Ig-like_fold"/>
</dbReference>
<dbReference type="InterPro" id="IPR032979">
    <property type="entry name" value="ENGase"/>
</dbReference>
<gene>
    <name evidence="5" type="ORF">DFR58_10610</name>
</gene>
<dbReference type="InterPro" id="IPR003961">
    <property type="entry name" value="FN3_dom"/>
</dbReference>
<dbReference type="Gene3D" id="2.60.40.10">
    <property type="entry name" value="Immunoglobulins"/>
    <property type="match status" value="2"/>
</dbReference>
<feature type="domain" description="Fibronectin type-III" evidence="3">
    <location>
        <begin position="1324"/>
        <end position="1421"/>
    </location>
</feature>
<feature type="compositionally biased region" description="Low complexity" evidence="2">
    <location>
        <begin position="1610"/>
        <end position="1619"/>
    </location>
</feature>
<dbReference type="PANTHER" id="PTHR13246:SF1">
    <property type="entry name" value="CYTOSOLIC ENDO-BETA-N-ACETYLGLUCOSAMINIDASE"/>
    <property type="match status" value="1"/>
</dbReference>
<dbReference type="InterPro" id="IPR003343">
    <property type="entry name" value="Big_2"/>
</dbReference>
<name>A0A369B941_9FIRM</name>
<dbReference type="EMBL" id="QPJT01000006">
    <property type="protein sequence ID" value="RCX17845.1"/>
    <property type="molecule type" value="Genomic_DNA"/>
</dbReference>
<dbReference type="InterPro" id="IPR036116">
    <property type="entry name" value="FN3_sf"/>
</dbReference>
<feature type="region of interest" description="Disordered" evidence="2">
    <location>
        <begin position="1600"/>
        <end position="1626"/>
    </location>
</feature>
<dbReference type="InterPro" id="IPR008964">
    <property type="entry name" value="Invasin/intimin_cell_adhesion"/>
</dbReference>